<sequence>MIDHVYISVSDVEKSRKLYGAVLKLLGWREFGEYTAPQGIGVPDLYGFSDKHHMRGEKIGTSVWLRQSSVGASIYLGLVAGIPRDVDTAYAAAIKAGARDAGGPALRDYFGPGYYAANIIDFDGNEIEIVNKSGNPSP</sequence>
<dbReference type="STRING" id="1927124.BST13_32050"/>
<reference evidence="2 3" key="1">
    <citation type="submission" date="2017-02" db="EMBL/GenBank/DDBJ databases">
        <title>The new phylogeny of genus Mycobacterium.</title>
        <authorList>
            <person name="Tortoli E."/>
            <person name="Trovato A."/>
            <person name="Cirillo D.M."/>
        </authorList>
    </citation>
    <scope>NUCLEOTIDE SEQUENCE [LARGE SCALE GENOMIC DNA]</scope>
    <source>
        <strain evidence="2 3">RW6</strain>
    </source>
</reference>
<organism evidence="2 3">
    <name type="scientific">Mycobacterium aquaticum</name>
    <dbReference type="NCBI Taxonomy" id="1927124"/>
    <lineage>
        <taxon>Bacteria</taxon>
        <taxon>Bacillati</taxon>
        <taxon>Actinomycetota</taxon>
        <taxon>Actinomycetes</taxon>
        <taxon>Mycobacteriales</taxon>
        <taxon>Mycobacteriaceae</taxon>
        <taxon>Mycobacterium</taxon>
    </lineage>
</organism>
<dbReference type="PANTHER" id="PTHR35006:SF2">
    <property type="entry name" value="GLYOXALASE FAMILY PROTEIN (AFU_ORTHOLOGUE AFUA_5G14830)"/>
    <property type="match status" value="1"/>
</dbReference>
<name>A0A1X0A8D1_9MYCO</name>
<dbReference type="OrthoDB" id="5242506at2"/>
<keyword evidence="3" id="KW-1185">Reference proteome</keyword>
<dbReference type="SUPFAM" id="SSF54593">
    <property type="entry name" value="Glyoxalase/Bleomycin resistance protein/Dihydroxybiphenyl dioxygenase"/>
    <property type="match status" value="1"/>
</dbReference>
<feature type="domain" description="VOC" evidence="1">
    <location>
        <begin position="1"/>
        <end position="132"/>
    </location>
</feature>
<evidence type="ECO:0000313" key="2">
    <source>
        <dbReference type="EMBL" id="ORA26293.1"/>
    </source>
</evidence>
<dbReference type="RefSeq" id="WP_083169328.1">
    <property type="nucleotide sequence ID" value="NZ_MVHF01000050.1"/>
</dbReference>
<dbReference type="EMBL" id="MVHF01000050">
    <property type="protein sequence ID" value="ORA26293.1"/>
    <property type="molecule type" value="Genomic_DNA"/>
</dbReference>
<dbReference type="Pfam" id="PF00903">
    <property type="entry name" value="Glyoxalase"/>
    <property type="match status" value="1"/>
</dbReference>
<protein>
    <recommendedName>
        <fullName evidence="1">VOC domain-containing protein</fullName>
    </recommendedName>
</protein>
<dbReference type="InterPro" id="IPR029068">
    <property type="entry name" value="Glyas_Bleomycin-R_OHBP_Dase"/>
</dbReference>
<dbReference type="InterPro" id="IPR037523">
    <property type="entry name" value="VOC_core"/>
</dbReference>
<dbReference type="Proteomes" id="UP000192448">
    <property type="component" value="Unassembled WGS sequence"/>
</dbReference>
<dbReference type="AlphaFoldDB" id="A0A1X0A8D1"/>
<evidence type="ECO:0000259" key="1">
    <source>
        <dbReference type="PROSITE" id="PS51819"/>
    </source>
</evidence>
<accession>A0A1X0A8D1</accession>
<dbReference type="Gene3D" id="3.10.180.10">
    <property type="entry name" value="2,3-Dihydroxybiphenyl 1,2-Dioxygenase, domain 1"/>
    <property type="match status" value="1"/>
</dbReference>
<dbReference type="PROSITE" id="PS51819">
    <property type="entry name" value="VOC"/>
    <property type="match status" value="1"/>
</dbReference>
<dbReference type="PANTHER" id="PTHR35006">
    <property type="entry name" value="GLYOXALASE FAMILY PROTEIN (AFU_ORTHOLOGUE AFUA_5G14830)"/>
    <property type="match status" value="1"/>
</dbReference>
<dbReference type="InterPro" id="IPR004360">
    <property type="entry name" value="Glyas_Fos-R_dOase_dom"/>
</dbReference>
<gene>
    <name evidence="2" type="ORF">BST13_32050</name>
</gene>
<proteinExistence type="predicted"/>
<comment type="caution">
    <text evidence="2">The sequence shown here is derived from an EMBL/GenBank/DDBJ whole genome shotgun (WGS) entry which is preliminary data.</text>
</comment>
<evidence type="ECO:0000313" key="3">
    <source>
        <dbReference type="Proteomes" id="UP000192448"/>
    </source>
</evidence>